<dbReference type="Pfam" id="PF11799">
    <property type="entry name" value="IMS_C"/>
    <property type="match status" value="1"/>
</dbReference>
<evidence type="ECO:0000256" key="11">
    <source>
        <dbReference type="ARBA" id="ARBA00049244"/>
    </source>
</evidence>
<dbReference type="EMBL" id="RRYP01003526">
    <property type="protein sequence ID" value="TNV83731.1"/>
    <property type="molecule type" value="Genomic_DNA"/>
</dbReference>
<feature type="compositionally biased region" description="Polar residues" evidence="13">
    <location>
        <begin position="827"/>
        <end position="841"/>
    </location>
</feature>
<dbReference type="GO" id="GO:0006281">
    <property type="term" value="P:DNA repair"/>
    <property type="evidence" value="ECO:0007669"/>
    <property type="project" value="UniProtKB-KW"/>
</dbReference>
<name>A0A8J8NXM5_HALGN</name>
<dbReference type="InterPro" id="IPR001126">
    <property type="entry name" value="UmuC"/>
</dbReference>
<dbReference type="Gene3D" id="3.30.1490.100">
    <property type="entry name" value="DNA polymerase, Y-family, little finger domain"/>
    <property type="match status" value="1"/>
</dbReference>
<evidence type="ECO:0000256" key="7">
    <source>
        <dbReference type="ARBA" id="ARBA00022763"/>
    </source>
</evidence>
<feature type="compositionally biased region" description="Low complexity" evidence="13">
    <location>
        <begin position="1"/>
        <end position="15"/>
    </location>
</feature>
<dbReference type="AlphaFoldDB" id="A0A8J8NXM5"/>
<dbReference type="NCBIfam" id="NF002677">
    <property type="entry name" value="PRK02406.1"/>
    <property type="match status" value="1"/>
</dbReference>
<gene>
    <name evidence="15" type="ORF">FGO68_gene8932</name>
</gene>
<dbReference type="GO" id="GO:0006260">
    <property type="term" value="P:DNA replication"/>
    <property type="evidence" value="ECO:0007669"/>
    <property type="project" value="UniProtKB-KW"/>
</dbReference>
<keyword evidence="16" id="KW-1185">Reference proteome</keyword>
<keyword evidence="12" id="KW-0175">Coiled coil</keyword>
<keyword evidence="4" id="KW-0548">Nucleotidyltransferase</keyword>
<organism evidence="15 16">
    <name type="scientific">Halteria grandinella</name>
    <dbReference type="NCBI Taxonomy" id="5974"/>
    <lineage>
        <taxon>Eukaryota</taxon>
        <taxon>Sar</taxon>
        <taxon>Alveolata</taxon>
        <taxon>Ciliophora</taxon>
        <taxon>Intramacronucleata</taxon>
        <taxon>Spirotrichea</taxon>
        <taxon>Stichotrichia</taxon>
        <taxon>Sporadotrichida</taxon>
        <taxon>Halteriidae</taxon>
        <taxon>Halteria</taxon>
    </lineage>
</organism>
<dbReference type="FunFam" id="3.40.1170.60:FF:000002">
    <property type="entry name" value="Polymerase (DNA directed) kappa"/>
    <property type="match status" value="1"/>
</dbReference>
<keyword evidence="9" id="KW-0239">DNA-directed DNA polymerase</keyword>
<dbReference type="InterPro" id="IPR036775">
    <property type="entry name" value="DNA_pol_Y-fam_lit_finger_sf"/>
</dbReference>
<evidence type="ECO:0000256" key="1">
    <source>
        <dbReference type="ARBA" id="ARBA00012417"/>
    </source>
</evidence>
<dbReference type="PANTHER" id="PTHR11076">
    <property type="entry name" value="DNA REPAIR POLYMERASE UMUC / TRANSFERASE FAMILY MEMBER"/>
    <property type="match status" value="1"/>
</dbReference>
<dbReference type="InterPro" id="IPR017961">
    <property type="entry name" value="DNA_pol_Y-fam_little_finger"/>
</dbReference>
<dbReference type="InterPro" id="IPR050116">
    <property type="entry name" value="DNA_polymerase-Y"/>
</dbReference>
<feature type="compositionally biased region" description="Acidic residues" evidence="13">
    <location>
        <begin position="25"/>
        <end position="40"/>
    </location>
</feature>
<feature type="region of interest" description="Disordered" evidence="13">
    <location>
        <begin position="733"/>
        <end position="841"/>
    </location>
</feature>
<evidence type="ECO:0000256" key="4">
    <source>
        <dbReference type="ARBA" id="ARBA00022695"/>
    </source>
</evidence>
<accession>A0A8J8NXM5</accession>
<sequence length="866" mass="98417">MNRSSAGSSSSLRKSTGFIAKESKPDEEEIEEMEDDAIPDEELQGILSQPQLEDQDIMKYLEDHLSILESQQNSMVPCNFQQKEEASQKIANTESLVGLKSQIFTGSMASQKVERIAEDVINEASNSELQDCLENSVHNEPFQQAKSQSQHLLILESQPDQSQNEPKELVLNEDIYSYTAQLHSKPKQPILEKAYLSDPHSSLEEQKFPASFEKLPSKPSRSSQQFKQPALHYVAEKAGMQDIDKEKIQKLIMEASKGSDYFNREMKRSEEAKEKAKEYKKKIEQHQRNEKLWKIDQATVKGILLDAEKSRDFERTWAHIDMDMFYAAVEIRDDPSLADKPVAIGGQMMISTANYVARKFGVRAAMPGFIAKKLCPELVFIDCNFKKYKEVSIVFKGILEQYDPDYESMGCDEANLDLTNYLIEHGLNHDEGRQQVVEEIRKRVKEATLLTCSGGISCNKMLAKICSDMKKPDGQTYLKPDIETVTKFMTNLSVRKIPGIGRMTELVLASLGIYTCQDVLDKAVEIYLSFTEKTSHFLLRSALGISRNYHEEDEEDACQKSISVSSTFRPLSTLEQFKEKISELCEELAERIDKRKVAGVTVTLELKSVKYEVVQKSMTVKSYIWLAEDLARYCHQILESVWPYDKVRLIGVKLSSLRNQADVRKDKHLTQFFKTGVSAEEYQRQAQNQLIQMRQQKSSTTTEAKVAITTPKGKEHAAPKDLNKQPRIFAFLKSAEESKQSPTRSIVRNDDETPETTRDGSMNIIVGKKAEMKTPNIFAESGGKRLSQTVQNTKKRNKITKSPQKTDEGLKGSISQGKRGRPKKLQSDQQNQLSTNDTVSIKSFFKAEKRVLFENKDESHESSDQQ</sequence>
<evidence type="ECO:0000256" key="9">
    <source>
        <dbReference type="ARBA" id="ARBA00022932"/>
    </source>
</evidence>
<dbReference type="GO" id="GO:0003887">
    <property type="term" value="F:DNA-directed DNA polymerase activity"/>
    <property type="evidence" value="ECO:0007669"/>
    <property type="project" value="UniProtKB-KW"/>
</dbReference>
<dbReference type="GO" id="GO:0046872">
    <property type="term" value="F:metal ion binding"/>
    <property type="evidence" value="ECO:0007669"/>
    <property type="project" value="UniProtKB-KW"/>
</dbReference>
<feature type="compositionally biased region" description="Basic and acidic residues" evidence="13">
    <location>
        <begin position="747"/>
        <end position="758"/>
    </location>
</feature>
<dbReference type="InterPro" id="IPR022880">
    <property type="entry name" value="DNApol_IV"/>
</dbReference>
<proteinExistence type="predicted"/>
<dbReference type="FunFam" id="3.30.1490.100:FF:000004">
    <property type="entry name" value="DNA polymerase IV"/>
    <property type="match status" value="1"/>
</dbReference>
<feature type="coiled-coil region" evidence="12">
    <location>
        <begin position="262"/>
        <end position="296"/>
    </location>
</feature>
<evidence type="ECO:0000256" key="3">
    <source>
        <dbReference type="ARBA" id="ARBA00022679"/>
    </source>
</evidence>
<evidence type="ECO:0000256" key="13">
    <source>
        <dbReference type="SAM" id="MobiDB-lite"/>
    </source>
</evidence>
<keyword evidence="10" id="KW-0234">DNA repair</keyword>
<evidence type="ECO:0000256" key="2">
    <source>
        <dbReference type="ARBA" id="ARBA00016178"/>
    </source>
</evidence>
<keyword evidence="8" id="KW-0460">Magnesium</keyword>
<dbReference type="OrthoDB" id="1747274at2759"/>
<dbReference type="Pfam" id="PF00817">
    <property type="entry name" value="IMS"/>
    <property type="match status" value="1"/>
</dbReference>
<dbReference type="SUPFAM" id="SSF56672">
    <property type="entry name" value="DNA/RNA polymerases"/>
    <property type="match status" value="1"/>
</dbReference>
<dbReference type="GO" id="GO:0003684">
    <property type="term" value="F:damaged DNA binding"/>
    <property type="evidence" value="ECO:0007669"/>
    <property type="project" value="InterPro"/>
</dbReference>
<dbReference type="Gene3D" id="1.10.150.810">
    <property type="match status" value="2"/>
</dbReference>
<dbReference type="InterPro" id="IPR043128">
    <property type="entry name" value="Rev_trsase/Diguanyl_cyclase"/>
</dbReference>
<protein>
    <recommendedName>
        <fullName evidence="2">DNA polymerase kappa</fullName>
        <ecNumber evidence="1">2.7.7.7</ecNumber>
    </recommendedName>
</protein>
<dbReference type="PROSITE" id="PS50173">
    <property type="entry name" value="UMUC"/>
    <property type="match status" value="1"/>
</dbReference>
<evidence type="ECO:0000313" key="15">
    <source>
        <dbReference type="EMBL" id="TNV83731.1"/>
    </source>
</evidence>
<dbReference type="InterPro" id="IPR043502">
    <property type="entry name" value="DNA/RNA_pol_sf"/>
</dbReference>
<feature type="domain" description="UmuC" evidence="14">
    <location>
        <begin position="317"/>
        <end position="501"/>
    </location>
</feature>
<dbReference type="EC" id="2.7.7.7" evidence="1"/>
<comment type="caution">
    <text evidence="15">The sequence shown here is derived from an EMBL/GenBank/DDBJ whole genome shotgun (WGS) entry which is preliminary data.</text>
</comment>
<dbReference type="GO" id="GO:0005634">
    <property type="term" value="C:nucleus"/>
    <property type="evidence" value="ECO:0007669"/>
    <property type="project" value="TreeGrafter"/>
</dbReference>
<dbReference type="SUPFAM" id="SSF100879">
    <property type="entry name" value="Lesion bypass DNA polymerase (Y-family), little finger domain"/>
    <property type="match status" value="1"/>
</dbReference>
<dbReference type="PANTHER" id="PTHR11076:SF33">
    <property type="entry name" value="DNA POLYMERASE KAPPA"/>
    <property type="match status" value="1"/>
</dbReference>
<evidence type="ECO:0000256" key="10">
    <source>
        <dbReference type="ARBA" id="ARBA00023204"/>
    </source>
</evidence>
<dbReference type="CDD" id="cd03586">
    <property type="entry name" value="PolY_Pol_IV_kappa"/>
    <property type="match status" value="1"/>
</dbReference>
<feature type="region of interest" description="Disordered" evidence="13">
    <location>
        <begin position="1"/>
        <end position="40"/>
    </location>
</feature>
<dbReference type="Proteomes" id="UP000785679">
    <property type="component" value="Unassembled WGS sequence"/>
</dbReference>
<evidence type="ECO:0000313" key="16">
    <source>
        <dbReference type="Proteomes" id="UP000785679"/>
    </source>
</evidence>
<reference evidence="15" key="1">
    <citation type="submission" date="2019-06" db="EMBL/GenBank/DDBJ databases">
        <authorList>
            <person name="Zheng W."/>
        </authorList>
    </citation>
    <scope>NUCLEOTIDE SEQUENCE</scope>
    <source>
        <strain evidence="15">QDHG01</strain>
    </source>
</reference>
<evidence type="ECO:0000256" key="5">
    <source>
        <dbReference type="ARBA" id="ARBA00022705"/>
    </source>
</evidence>
<dbReference type="GO" id="GO:0042276">
    <property type="term" value="P:error-prone translesion synthesis"/>
    <property type="evidence" value="ECO:0007669"/>
    <property type="project" value="TreeGrafter"/>
</dbReference>
<keyword evidence="5" id="KW-0235">DNA replication</keyword>
<evidence type="ECO:0000256" key="8">
    <source>
        <dbReference type="ARBA" id="ARBA00022842"/>
    </source>
</evidence>
<dbReference type="Gene3D" id="3.40.1170.60">
    <property type="match status" value="1"/>
</dbReference>
<comment type="catalytic activity">
    <reaction evidence="11">
        <text>DNA(n) + a 2'-deoxyribonucleoside 5'-triphosphate = DNA(n+1) + diphosphate</text>
        <dbReference type="Rhea" id="RHEA:22508"/>
        <dbReference type="Rhea" id="RHEA-COMP:17339"/>
        <dbReference type="Rhea" id="RHEA-COMP:17340"/>
        <dbReference type="ChEBI" id="CHEBI:33019"/>
        <dbReference type="ChEBI" id="CHEBI:61560"/>
        <dbReference type="ChEBI" id="CHEBI:173112"/>
        <dbReference type="EC" id="2.7.7.7"/>
    </reaction>
</comment>
<keyword evidence="6" id="KW-0479">Metal-binding</keyword>
<evidence type="ECO:0000256" key="6">
    <source>
        <dbReference type="ARBA" id="ARBA00022723"/>
    </source>
</evidence>
<evidence type="ECO:0000256" key="12">
    <source>
        <dbReference type="SAM" id="Coils"/>
    </source>
</evidence>
<keyword evidence="7" id="KW-0227">DNA damage</keyword>
<evidence type="ECO:0000259" key="14">
    <source>
        <dbReference type="PROSITE" id="PS50173"/>
    </source>
</evidence>
<dbReference type="Gene3D" id="3.30.70.270">
    <property type="match status" value="1"/>
</dbReference>
<keyword evidence="3" id="KW-0808">Transferase</keyword>